<protein>
    <submittedName>
        <fullName evidence="10">CREB3 protein</fullName>
    </submittedName>
</protein>
<accession>A0A850U8U7</accession>
<keyword evidence="6" id="KW-0539">Nucleus</keyword>
<dbReference type="PROSITE" id="PS50217">
    <property type="entry name" value="BZIP"/>
    <property type="match status" value="1"/>
</dbReference>
<feature type="domain" description="BZIP" evidence="9">
    <location>
        <begin position="214"/>
        <end position="277"/>
    </location>
</feature>
<evidence type="ECO:0000256" key="7">
    <source>
        <dbReference type="SAM" id="Coils"/>
    </source>
</evidence>
<dbReference type="EMBL" id="WEIX01014434">
    <property type="protein sequence ID" value="NWH27031.1"/>
    <property type="molecule type" value="Genomic_DNA"/>
</dbReference>
<evidence type="ECO:0000256" key="8">
    <source>
        <dbReference type="SAM" id="MobiDB-lite"/>
    </source>
</evidence>
<dbReference type="CDD" id="cd14689">
    <property type="entry name" value="bZIP_CREB3"/>
    <property type="match status" value="1"/>
</dbReference>
<dbReference type="GO" id="GO:0000978">
    <property type="term" value="F:RNA polymerase II cis-regulatory region sequence-specific DNA binding"/>
    <property type="evidence" value="ECO:0007669"/>
    <property type="project" value="TreeGrafter"/>
</dbReference>
<dbReference type="GO" id="GO:0000981">
    <property type="term" value="F:DNA-binding transcription factor activity, RNA polymerase II-specific"/>
    <property type="evidence" value="ECO:0007669"/>
    <property type="project" value="TreeGrafter"/>
</dbReference>
<evidence type="ECO:0000256" key="3">
    <source>
        <dbReference type="ARBA" id="ARBA00023015"/>
    </source>
</evidence>
<dbReference type="SMART" id="SM00338">
    <property type="entry name" value="BRLZ"/>
    <property type="match status" value="1"/>
</dbReference>
<evidence type="ECO:0000256" key="1">
    <source>
        <dbReference type="ARBA" id="ARBA00004648"/>
    </source>
</evidence>
<dbReference type="AlphaFoldDB" id="A0A850U8U7"/>
<proteinExistence type="inferred from homology"/>
<dbReference type="PANTHER" id="PTHR45996">
    <property type="entry name" value="AGAP001464-PB"/>
    <property type="match status" value="1"/>
</dbReference>
<keyword evidence="3" id="KW-0805">Transcription regulation</keyword>
<comment type="similarity">
    <text evidence="2">Belongs to the bZIP family. ATF subfamily.</text>
</comment>
<reference evidence="10" key="1">
    <citation type="submission" date="2019-10" db="EMBL/GenBank/DDBJ databases">
        <title>Bird 10,000 Genomes (B10K) Project - Family phase.</title>
        <authorList>
            <person name="Zhang G."/>
        </authorList>
    </citation>
    <scope>NUCLEOTIDE SEQUENCE</scope>
    <source>
        <strain evidence="10">B10K-DU-012-65</strain>
        <tissue evidence="10">Muscle</tissue>
    </source>
</reference>
<dbReference type="GO" id="GO:0005634">
    <property type="term" value="C:nucleus"/>
    <property type="evidence" value="ECO:0007669"/>
    <property type="project" value="TreeGrafter"/>
</dbReference>
<keyword evidence="4" id="KW-0238">DNA-binding</keyword>
<evidence type="ECO:0000259" key="9">
    <source>
        <dbReference type="PROSITE" id="PS50217"/>
    </source>
</evidence>
<dbReference type="PANTHER" id="PTHR45996:SF4">
    <property type="entry name" value="CYCLIC AMP-RESPONSIVE ELEMENT-BINDING PROTEIN 3"/>
    <property type="match status" value="1"/>
</dbReference>
<dbReference type="Proteomes" id="UP000640762">
    <property type="component" value="Unassembled WGS sequence"/>
</dbReference>
<feature type="non-terminal residue" evidence="10">
    <location>
        <position position="448"/>
    </location>
</feature>
<evidence type="ECO:0000256" key="4">
    <source>
        <dbReference type="ARBA" id="ARBA00023125"/>
    </source>
</evidence>
<evidence type="ECO:0000256" key="5">
    <source>
        <dbReference type="ARBA" id="ARBA00023163"/>
    </source>
</evidence>
<keyword evidence="11" id="KW-1185">Reference proteome</keyword>
<feature type="non-terminal residue" evidence="10">
    <location>
        <position position="1"/>
    </location>
</feature>
<keyword evidence="5" id="KW-0804">Transcription</keyword>
<dbReference type="SUPFAM" id="SSF57959">
    <property type="entry name" value="Leucine zipper domain"/>
    <property type="match status" value="1"/>
</dbReference>
<evidence type="ECO:0000256" key="6">
    <source>
        <dbReference type="ARBA" id="ARBA00023242"/>
    </source>
</evidence>
<comment type="caution">
    <text evidence="10">The sequence shown here is derived from an EMBL/GenBank/DDBJ whole genome shotgun (WGS) entry which is preliminary data.</text>
</comment>
<dbReference type="InterPro" id="IPR004827">
    <property type="entry name" value="bZIP"/>
</dbReference>
<evidence type="ECO:0000256" key="2">
    <source>
        <dbReference type="ARBA" id="ARBA00009050"/>
    </source>
</evidence>
<feature type="region of interest" description="Disordered" evidence="8">
    <location>
        <begin position="359"/>
        <end position="387"/>
    </location>
</feature>
<evidence type="ECO:0000313" key="11">
    <source>
        <dbReference type="Proteomes" id="UP000640762"/>
    </source>
</evidence>
<keyword evidence="7" id="KW-0175">Coiled coil</keyword>
<dbReference type="InterPro" id="IPR046347">
    <property type="entry name" value="bZIP_sf"/>
</dbReference>
<name>A0A850U8U7_GRUAM</name>
<evidence type="ECO:0000313" key="10">
    <source>
        <dbReference type="EMBL" id="NWH27031.1"/>
    </source>
</evidence>
<organism evidence="10 11">
    <name type="scientific">Grus americana</name>
    <name type="common">Whooping crane</name>
    <dbReference type="NCBI Taxonomy" id="9117"/>
    <lineage>
        <taxon>Eukaryota</taxon>
        <taxon>Metazoa</taxon>
        <taxon>Chordata</taxon>
        <taxon>Craniata</taxon>
        <taxon>Vertebrata</taxon>
        <taxon>Euteleostomi</taxon>
        <taxon>Archelosauria</taxon>
        <taxon>Archosauria</taxon>
        <taxon>Dinosauria</taxon>
        <taxon>Saurischia</taxon>
        <taxon>Theropoda</taxon>
        <taxon>Coelurosauria</taxon>
        <taxon>Aves</taxon>
        <taxon>Neognathae</taxon>
        <taxon>Neoaves</taxon>
        <taxon>Gruiformes</taxon>
        <taxon>Gruidae</taxon>
        <taxon>Grus</taxon>
    </lineage>
</organism>
<dbReference type="Pfam" id="PF00170">
    <property type="entry name" value="bZIP_1"/>
    <property type="match status" value="1"/>
</dbReference>
<dbReference type="InterPro" id="IPR051381">
    <property type="entry name" value="CREB_ATF_subfamily"/>
</dbReference>
<gene>
    <name evidence="10" type="primary">Creb3</name>
    <name evidence="10" type="ORF">GRUAME_R01764</name>
</gene>
<dbReference type="GO" id="GO:0005789">
    <property type="term" value="C:endoplasmic reticulum membrane"/>
    <property type="evidence" value="ECO:0007669"/>
    <property type="project" value="UniProtKB-SubCell"/>
</dbReference>
<dbReference type="Gene3D" id="1.20.5.170">
    <property type="match status" value="1"/>
</dbReference>
<feature type="coiled-coil region" evidence="7">
    <location>
        <begin position="239"/>
        <end position="280"/>
    </location>
</feature>
<comment type="subcellular location">
    <subcellularLocation>
        <location evidence="1">Endoplasmic reticulum membrane</location>
        <topology evidence="1">Single-pass type II membrane protein</topology>
    </subcellularLocation>
</comment>
<sequence length="448" mass="49384">MLCPEEPDVLIDKDLLDFLLKDDAPCPEILEKENGLLEDWSTPEPELLVKEMDEFISFMLKRFEDKPGMLQGYLPTDSDNGICTNQFLSYSPGIDFAGSLWSPDVVQVDHNYSLHQDFPVLESVKSEIAGGNVSTDLGNSGFPIAVAVEAEPQLVPGAIMQVLTAMRLGCSLCFWSHLPFSPGLAPSGEERQLLEKEGISLPTSLPLTKTEERLLKKVRRKIRNKPSALGNRRRKKIYVDGLKHRVAAYTTQNRELEKKVQLLQKRNMSLLKQLRKLQALVRQSTAKTTTAKTCTMVSGFSPSVCEGICAVLVEAGNDGTGSTSLAVLSQQIGKFPNQAVCDVQENAALEGFTLEPEDTSLSDSLIESQEEGHSPSNPDPGPSFNGNSCSDPPVAAACFELCPAQFQEQYFQVNPLQTAVLLEWDAKRQEWVEHTATVVVQHDCADEM</sequence>